<dbReference type="Proteomes" id="UP000229095">
    <property type="component" value="Unassembled WGS sequence"/>
</dbReference>
<name>A0A2M9H739_9BIFI</name>
<reference evidence="1 2" key="1">
    <citation type="submission" date="2017-10" db="EMBL/GenBank/DDBJ databases">
        <title>Draft genome sequences of strains TRE 1, TRE 9, TRE H and TRI 7, isolated from tamarins, belonging to four potential novel Bifidobacterium species.</title>
        <authorList>
            <person name="Mattarelli P."/>
            <person name="Modesto M."/>
            <person name="Puglisi E."/>
            <person name="Morelli L."/>
            <person name="Spezio C."/>
            <person name="Bonetti A."/>
            <person name="Sandri C."/>
        </authorList>
    </citation>
    <scope>NUCLEOTIDE SEQUENCE [LARGE SCALE GENOMIC DNA]</scope>
    <source>
        <strain evidence="2">TRE1</strain>
    </source>
</reference>
<evidence type="ECO:0000313" key="2">
    <source>
        <dbReference type="Proteomes" id="UP000229095"/>
    </source>
</evidence>
<proteinExistence type="predicted"/>
<comment type="caution">
    <text evidence="1">The sequence shown here is derived from an EMBL/GenBank/DDBJ whole genome shotgun (WGS) entry which is preliminary data.</text>
</comment>
<sequence>MMLLRAALRLGGTADGVVVIVRIQCDAIERRETVTWFTNKHRLYGVDSPLVMAMNVDISGVSYI</sequence>
<accession>A0A2M9H739</accession>
<protein>
    <submittedName>
        <fullName evidence="1">Uncharacterized protein</fullName>
    </submittedName>
</protein>
<dbReference type="AlphaFoldDB" id="A0A2M9H739"/>
<dbReference type="EMBL" id="PEBI01000004">
    <property type="protein sequence ID" value="PJM72613.1"/>
    <property type="molecule type" value="Genomic_DNA"/>
</dbReference>
<gene>
    <name evidence="1" type="ORF">CS006_08550</name>
</gene>
<keyword evidence="2" id="KW-1185">Reference proteome</keyword>
<organism evidence="1 2">
    <name type="scientific">Bifidobacterium primatium</name>
    <dbReference type="NCBI Taxonomy" id="2045438"/>
    <lineage>
        <taxon>Bacteria</taxon>
        <taxon>Bacillati</taxon>
        <taxon>Actinomycetota</taxon>
        <taxon>Actinomycetes</taxon>
        <taxon>Bifidobacteriales</taxon>
        <taxon>Bifidobacteriaceae</taxon>
        <taxon>Bifidobacterium</taxon>
    </lineage>
</organism>
<evidence type="ECO:0000313" key="1">
    <source>
        <dbReference type="EMBL" id="PJM72613.1"/>
    </source>
</evidence>